<protein>
    <submittedName>
        <fullName evidence="1">Uncharacterized protein</fullName>
    </submittedName>
</protein>
<dbReference type="Proteomes" id="UP000578531">
    <property type="component" value="Unassembled WGS sequence"/>
</dbReference>
<evidence type="ECO:0000313" key="1">
    <source>
        <dbReference type="EMBL" id="KAF6227695.1"/>
    </source>
</evidence>
<keyword evidence="2" id="KW-1185">Reference proteome</keyword>
<gene>
    <name evidence="1" type="ORF">HO173_012025</name>
</gene>
<sequence length="163" mass="17346">MIAGLLPIVVNHGTGNCKVAMTSIRLLNETTTSDSAYWPDIWLNANSVLTRCVDFGIGGYHHVGSLNRLILTLYAPGSIYDTQIEHILDQGGVVCSKEAVSWGKLPQDSEIISGSISCGSAIELAMQEPTSECCNSSTSQIQSIKRGNGTFCFSCGANLEANS</sequence>
<name>A0A8H6CQE5_9LECA</name>
<reference evidence="1 2" key="1">
    <citation type="journal article" date="2020" name="Genomics">
        <title>Complete, high-quality genomes from long-read metagenomic sequencing of two wolf lichen thalli reveals enigmatic genome architecture.</title>
        <authorList>
            <person name="McKenzie S.K."/>
            <person name="Walston R.F."/>
            <person name="Allen J.L."/>
        </authorList>
    </citation>
    <scope>NUCLEOTIDE SEQUENCE [LARGE SCALE GENOMIC DNA]</scope>
    <source>
        <strain evidence="1">WasteWater2</strain>
    </source>
</reference>
<dbReference type="AlphaFoldDB" id="A0A8H6CQE5"/>
<comment type="caution">
    <text evidence="1">The sequence shown here is derived from an EMBL/GenBank/DDBJ whole genome shotgun (WGS) entry which is preliminary data.</text>
</comment>
<accession>A0A8H6CQE5</accession>
<dbReference type="GeneID" id="59293662"/>
<proteinExistence type="predicted"/>
<dbReference type="RefSeq" id="XP_037159186.1">
    <property type="nucleotide sequence ID" value="XM_037313898.1"/>
</dbReference>
<dbReference type="EMBL" id="JACCJC010000082">
    <property type="protein sequence ID" value="KAF6227695.1"/>
    <property type="molecule type" value="Genomic_DNA"/>
</dbReference>
<organism evidence="1 2">
    <name type="scientific">Letharia columbiana</name>
    <dbReference type="NCBI Taxonomy" id="112416"/>
    <lineage>
        <taxon>Eukaryota</taxon>
        <taxon>Fungi</taxon>
        <taxon>Dikarya</taxon>
        <taxon>Ascomycota</taxon>
        <taxon>Pezizomycotina</taxon>
        <taxon>Lecanoromycetes</taxon>
        <taxon>OSLEUM clade</taxon>
        <taxon>Lecanoromycetidae</taxon>
        <taxon>Lecanorales</taxon>
        <taxon>Lecanorineae</taxon>
        <taxon>Parmeliaceae</taxon>
        <taxon>Letharia</taxon>
    </lineage>
</organism>
<evidence type="ECO:0000313" key="2">
    <source>
        <dbReference type="Proteomes" id="UP000578531"/>
    </source>
</evidence>